<evidence type="ECO:0000313" key="11">
    <source>
        <dbReference type="Proteomes" id="UP001438707"/>
    </source>
</evidence>
<keyword evidence="4" id="KW-0677">Repeat</keyword>
<sequence>MTERDRTRAEALKTEGNACFQKGKWSAAAERYTEALTLCPDWAVLLVNRAQCHRKQREWRQQESDCRRALKIDGKSMKGHYFLGIALFEQTNLSEAVQHLTQALDLARESGDSIRDQVWHELGKAKYASWENRAAQRQTEHRQLQQRLQQMLQAKQAAESSGTQGAAWGEMRQQHSHEASLLSRVFAEVGCEDEAGSVAGPFTCQLTMEPFREPVITPSGLSYERSALLDHLNKVGHFDPVTRQKMAPSDIRLNVGLRAATQQYLDEHGWAWKETF</sequence>
<keyword evidence="8" id="KW-0175">Coiled coil</keyword>
<evidence type="ECO:0000256" key="3">
    <source>
        <dbReference type="ARBA" id="ARBA00022679"/>
    </source>
</evidence>
<dbReference type="InterPro" id="IPR003613">
    <property type="entry name" value="Ubox_domain"/>
</dbReference>
<feature type="repeat" description="TPR" evidence="7">
    <location>
        <begin position="77"/>
        <end position="110"/>
    </location>
</feature>
<dbReference type="PROSITE" id="PS50005">
    <property type="entry name" value="TPR"/>
    <property type="match status" value="2"/>
</dbReference>
<dbReference type="GO" id="GO:0000209">
    <property type="term" value="P:protein polyubiquitination"/>
    <property type="evidence" value="ECO:0007669"/>
    <property type="project" value="TreeGrafter"/>
</dbReference>
<dbReference type="PROSITE" id="PS51698">
    <property type="entry name" value="U_BOX"/>
    <property type="match status" value="1"/>
</dbReference>
<dbReference type="GO" id="GO:0045862">
    <property type="term" value="P:positive regulation of proteolysis"/>
    <property type="evidence" value="ECO:0007669"/>
    <property type="project" value="TreeGrafter"/>
</dbReference>
<keyword evidence="6 7" id="KW-0802">TPR repeat</keyword>
<gene>
    <name evidence="10" type="ORF">WJX74_008208</name>
</gene>
<dbReference type="SMART" id="SM00504">
    <property type="entry name" value="Ubox"/>
    <property type="match status" value="1"/>
</dbReference>
<dbReference type="PANTHER" id="PTHR46803">
    <property type="entry name" value="E3 UBIQUITIN-PROTEIN LIGASE CHIP"/>
    <property type="match status" value="1"/>
</dbReference>
<comment type="caution">
    <text evidence="10">The sequence shown here is derived from an EMBL/GenBank/DDBJ whole genome shotgun (WGS) entry which is preliminary data.</text>
</comment>
<dbReference type="Proteomes" id="UP001438707">
    <property type="component" value="Unassembled WGS sequence"/>
</dbReference>
<dbReference type="SUPFAM" id="SSF48452">
    <property type="entry name" value="TPR-like"/>
    <property type="match status" value="1"/>
</dbReference>
<comment type="catalytic activity">
    <reaction evidence="1">
        <text>S-ubiquitinyl-[E2 ubiquitin-conjugating enzyme]-L-cysteine + [acceptor protein]-L-lysine = [E2 ubiquitin-conjugating enzyme]-L-cysteine + N(6)-ubiquitinyl-[acceptor protein]-L-lysine.</text>
        <dbReference type="EC" id="2.3.2.27"/>
    </reaction>
</comment>
<proteinExistence type="predicted"/>
<dbReference type="AlphaFoldDB" id="A0AAW1QHP9"/>
<dbReference type="GO" id="GO:0043161">
    <property type="term" value="P:proteasome-mediated ubiquitin-dependent protein catabolic process"/>
    <property type="evidence" value="ECO:0007669"/>
    <property type="project" value="TreeGrafter"/>
</dbReference>
<keyword evidence="11" id="KW-1185">Reference proteome</keyword>
<evidence type="ECO:0000256" key="1">
    <source>
        <dbReference type="ARBA" id="ARBA00000900"/>
    </source>
</evidence>
<dbReference type="GO" id="GO:0051087">
    <property type="term" value="F:protein-folding chaperone binding"/>
    <property type="evidence" value="ECO:0007669"/>
    <property type="project" value="TreeGrafter"/>
</dbReference>
<dbReference type="GO" id="GO:0071218">
    <property type="term" value="P:cellular response to misfolded protein"/>
    <property type="evidence" value="ECO:0007669"/>
    <property type="project" value="TreeGrafter"/>
</dbReference>
<dbReference type="Pfam" id="PF04564">
    <property type="entry name" value="U-box"/>
    <property type="match status" value="1"/>
</dbReference>
<dbReference type="EC" id="2.3.2.27" evidence="2"/>
<evidence type="ECO:0000256" key="5">
    <source>
        <dbReference type="ARBA" id="ARBA00022786"/>
    </source>
</evidence>
<dbReference type="EMBL" id="JALJOS010000042">
    <property type="protein sequence ID" value="KAK9820923.1"/>
    <property type="molecule type" value="Genomic_DNA"/>
</dbReference>
<feature type="repeat" description="TPR" evidence="7">
    <location>
        <begin position="9"/>
        <end position="42"/>
    </location>
</feature>
<evidence type="ECO:0000256" key="6">
    <source>
        <dbReference type="ARBA" id="ARBA00022803"/>
    </source>
</evidence>
<dbReference type="SUPFAM" id="SSF57850">
    <property type="entry name" value="RING/U-box"/>
    <property type="match status" value="1"/>
</dbReference>
<feature type="coiled-coil region" evidence="8">
    <location>
        <begin position="127"/>
        <end position="161"/>
    </location>
</feature>
<evidence type="ECO:0000256" key="2">
    <source>
        <dbReference type="ARBA" id="ARBA00012483"/>
    </source>
</evidence>
<dbReference type="GO" id="GO:0061630">
    <property type="term" value="F:ubiquitin protein ligase activity"/>
    <property type="evidence" value="ECO:0007669"/>
    <property type="project" value="UniProtKB-EC"/>
</dbReference>
<dbReference type="GO" id="GO:0005737">
    <property type="term" value="C:cytoplasm"/>
    <property type="evidence" value="ECO:0007669"/>
    <property type="project" value="TreeGrafter"/>
</dbReference>
<keyword evidence="3" id="KW-0808">Transferase</keyword>
<dbReference type="InterPro" id="IPR011990">
    <property type="entry name" value="TPR-like_helical_dom_sf"/>
</dbReference>
<evidence type="ECO:0000256" key="4">
    <source>
        <dbReference type="ARBA" id="ARBA00022737"/>
    </source>
</evidence>
<name>A0AAW1QHP9_9CHLO</name>
<dbReference type="PANTHER" id="PTHR46803:SF2">
    <property type="entry name" value="E3 UBIQUITIN-PROTEIN LIGASE CHIP"/>
    <property type="match status" value="1"/>
</dbReference>
<organism evidence="10 11">
    <name type="scientific">Apatococcus lobatus</name>
    <dbReference type="NCBI Taxonomy" id="904363"/>
    <lineage>
        <taxon>Eukaryota</taxon>
        <taxon>Viridiplantae</taxon>
        <taxon>Chlorophyta</taxon>
        <taxon>core chlorophytes</taxon>
        <taxon>Trebouxiophyceae</taxon>
        <taxon>Chlorellales</taxon>
        <taxon>Chlorellaceae</taxon>
        <taxon>Apatococcus</taxon>
    </lineage>
</organism>
<keyword evidence="5" id="KW-0833">Ubl conjugation pathway</keyword>
<dbReference type="SMART" id="SM00028">
    <property type="entry name" value="TPR"/>
    <property type="match status" value="3"/>
</dbReference>
<evidence type="ECO:0000256" key="7">
    <source>
        <dbReference type="PROSITE-ProRule" id="PRU00339"/>
    </source>
</evidence>
<dbReference type="InterPro" id="IPR013105">
    <property type="entry name" value="TPR_2"/>
</dbReference>
<reference evidence="10 11" key="1">
    <citation type="journal article" date="2024" name="Nat. Commun.">
        <title>Phylogenomics reveals the evolutionary origins of lichenization in chlorophyte algae.</title>
        <authorList>
            <person name="Puginier C."/>
            <person name="Libourel C."/>
            <person name="Otte J."/>
            <person name="Skaloud P."/>
            <person name="Haon M."/>
            <person name="Grisel S."/>
            <person name="Petersen M."/>
            <person name="Berrin J.G."/>
            <person name="Delaux P.M."/>
            <person name="Dal Grande F."/>
            <person name="Keller J."/>
        </authorList>
    </citation>
    <scope>NUCLEOTIDE SEQUENCE [LARGE SCALE GENOMIC DNA]</scope>
    <source>
        <strain evidence="10 11">SAG 2145</strain>
    </source>
</reference>
<evidence type="ECO:0000256" key="8">
    <source>
        <dbReference type="SAM" id="Coils"/>
    </source>
</evidence>
<dbReference type="InterPro" id="IPR013083">
    <property type="entry name" value="Znf_RING/FYVE/PHD"/>
</dbReference>
<feature type="domain" description="U-box" evidence="9">
    <location>
        <begin position="197"/>
        <end position="271"/>
    </location>
</feature>
<dbReference type="GO" id="GO:0006515">
    <property type="term" value="P:protein quality control for misfolded or incompletely synthesized proteins"/>
    <property type="evidence" value="ECO:0007669"/>
    <property type="project" value="TreeGrafter"/>
</dbReference>
<dbReference type="InterPro" id="IPR019734">
    <property type="entry name" value="TPR_rpt"/>
</dbReference>
<accession>A0AAW1QHP9</accession>
<evidence type="ECO:0000313" key="10">
    <source>
        <dbReference type="EMBL" id="KAK9820923.1"/>
    </source>
</evidence>
<evidence type="ECO:0000259" key="9">
    <source>
        <dbReference type="PROSITE" id="PS51698"/>
    </source>
</evidence>
<dbReference type="Gene3D" id="1.25.40.10">
    <property type="entry name" value="Tetratricopeptide repeat domain"/>
    <property type="match status" value="1"/>
</dbReference>
<dbReference type="Gene3D" id="3.30.40.10">
    <property type="entry name" value="Zinc/RING finger domain, C3HC4 (zinc finger)"/>
    <property type="match status" value="1"/>
</dbReference>
<dbReference type="Pfam" id="PF07719">
    <property type="entry name" value="TPR_2"/>
    <property type="match status" value="1"/>
</dbReference>
<protein>
    <recommendedName>
        <fullName evidence="2">RING-type E3 ubiquitin transferase</fullName>
        <ecNumber evidence="2">2.3.2.27</ecNumber>
    </recommendedName>
</protein>